<name>A0A2I0JW74_PUNGR</name>
<dbReference type="EMBL" id="PGOL01001146">
    <property type="protein sequence ID" value="PKI60535.1"/>
    <property type="molecule type" value="Genomic_DNA"/>
</dbReference>
<proteinExistence type="predicted"/>
<dbReference type="InterPro" id="IPR008480">
    <property type="entry name" value="DUF761_pln"/>
</dbReference>
<dbReference type="Proteomes" id="UP000233551">
    <property type="component" value="Unassembled WGS sequence"/>
</dbReference>
<dbReference type="OrthoDB" id="684076at2759"/>
<organism evidence="1 2">
    <name type="scientific">Punica granatum</name>
    <name type="common">Pomegranate</name>
    <dbReference type="NCBI Taxonomy" id="22663"/>
    <lineage>
        <taxon>Eukaryota</taxon>
        <taxon>Viridiplantae</taxon>
        <taxon>Streptophyta</taxon>
        <taxon>Embryophyta</taxon>
        <taxon>Tracheophyta</taxon>
        <taxon>Spermatophyta</taxon>
        <taxon>Magnoliopsida</taxon>
        <taxon>eudicotyledons</taxon>
        <taxon>Gunneridae</taxon>
        <taxon>Pentapetalae</taxon>
        <taxon>rosids</taxon>
        <taxon>malvids</taxon>
        <taxon>Myrtales</taxon>
        <taxon>Lythraceae</taxon>
        <taxon>Punica</taxon>
    </lineage>
</organism>
<dbReference type="GeneID" id="116210056"/>
<reference evidence="1 2" key="1">
    <citation type="submission" date="2017-11" db="EMBL/GenBank/DDBJ databases">
        <title>De-novo sequencing of pomegranate (Punica granatum L.) genome.</title>
        <authorList>
            <person name="Akparov Z."/>
            <person name="Amiraslanov A."/>
            <person name="Hajiyeva S."/>
            <person name="Abbasov M."/>
            <person name="Kaur K."/>
            <person name="Hamwieh A."/>
            <person name="Solovyev V."/>
            <person name="Salamov A."/>
            <person name="Braich B."/>
            <person name="Kosarev P."/>
            <person name="Mahmoud A."/>
            <person name="Hajiyev E."/>
            <person name="Babayeva S."/>
            <person name="Izzatullayeva V."/>
            <person name="Mammadov A."/>
            <person name="Mammadov A."/>
            <person name="Sharifova S."/>
            <person name="Ojaghi J."/>
            <person name="Eynullazada K."/>
            <person name="Bayramov B."/>
            <person name="Abdulazimova A."/>
            <person name="Shahmuradov I."/>
        </authorList>
    </citation>
    <scope>NUCLEOTIDE SEQUENCE [LARGE SCALE GENOMIC DNA]</scope>
    <source>
        <strain evidence="2">cv. AG2017</strain>
        <tissue evidence="1">Leaf</tissue>
    </source>
</reference>
<keyword evidence="2" id="KW-1185">Reference proteome</keyword>
<dbReference type="PANTHER" id="PTHR33450:SF12">
    <property type="entry name" value="COTTON FIBER PROTEIN"/>
    <property type="match status" value="1"/>
</dbReference>
<protein>
    <submittedName>
        <fullName evidence="1">Uncharacterized protein</fullName>
    </submittedName>
</protein>
<evidence type="ECO:0000313" key="2">
    <source>
        <dbReference type="Proteomes" id="UP000233551"/>
    </source>
</evidence>
<evidence type="ECO:0000313" key="1">
    <source>
        <dbReference type="EMBL" id="PKI60535.1"/>
    </source>
</evidence>
<dbReference type="AlphaFoldDB" id="A0A2I0JW74"/>
<sequence>MKKVGASRFMKPLITTMLASMTKAKACASAIKLLFSMLRSKKQLLVITGSIPRKLVPPQGQEEQTSKDYILFQADQGGPRLRFRNWWLGLGKAWAAKDDKEDGADDDDCDKDGIFQVPDLTHSMFNIGLECAELDEEEEGIINGGSVVELVRSSREELGQEFQLEDEIDRVADMFIRRFHLQQRMQRQLSLKSKKVSG</sequence>
<comment type="caution">
    <text evidence="1">The sequence shown here is derived from an EMBL/GenBank/DDBJ whole genome shotgun (WGS) entry which is preliminary data.</text>
</comment>
<dbReference type="Pfam" id="PF05553">
    <property type="entry name" value="DUF761"/>
    <property type="match status" value="1"/>
</dbReference>
<dbReference type="PANTHER" id="PTHR33450">
    <property type="entry name" value="EMB|CAB67623.1-RELATED"/>
    <property type="match status" value="1"/>
</dbReference>
<accession>A0A2I0JW74</accession>
<gene>
    <name evidence="1" type="ORF">CRG98_019011</name>
</gene>
<dbReference type="STRING" id="22663.A0A2I0JW74"/>